<dbReference type="EMBL" id="WBOS01000002">
    <property type="protein sequence ID" value="KAB2337097.1"/>
    <property type="molecule type" value="Genomic_DNA"/>
</dbReference>
<dbReference type="AlphaFoldDB" id="A0A6L3V6L9"/>
<sequence length="211" mass="24466">MKKILVKVWFISFVIFGLTFVQTASSAYAKFHNEHFDGHSHHHHIISDAELVRLLDQGYSKGEILKAAHIAKFANKKVDDVLKVYKENDSSWEKTAKHYGLDLEMLKKKHHEHKEKFLQEHKEVVIANVAKYLGKKKEDIQALADEGIPLRFIIAGAAMSKISNKDLAELIKLKKEGKSFKEIKEILNIDRHQMYTEMKTLMMKIKEDIKK</sequence>
<dbReference type="OrthoDB" id="2907171at2"/>
<gene>
    <name evidence="1" type="ORF">F7731_05580</name>
</gene>
<dbReference type="Proteomes" id="UP000481030">
    <property type="component" value="Unassembled WGS sequence"/>
</dbReference>
<reference evidence="1 2" key="1">
    <citation type="journal article" date="2016" name="Antonie Van Leeuwenhoek">
        <title>Bacillus depressus sp. nov., isolated from soil of a sunflower field.</title>
        <authorList>
            <person name="Wei X."/>
            <person name="Xin D."/>
            <person name="Xin Y."/>
            <person name="Zhang H."/>
            <person name="Wang T."/>
            <person name="Zhang J."/>
        </authorList>
    </citation>
    <scope>NUCLEOTIDE SEQUENCE [LARGE SCALE GENOMIC DNA]</scope>
    <source>
        <strain evidence="1 2">BZ1</strain>
    </source>
</reference>
<comment type="caution">
    <text evidence="1">The sequence shown here is derived from an EMBL/GenBank/DDBJ whole genome shotgun (WGS) entry which is preliminary data.</text>
</comment>
<evidence type="ECO:0000313" key="1">
    <source>
        <dbReference type="EMBL" id="KAB2337097.1"/>
    </source>
</evidence>
<dbReference type="RefSeq" id="WP_151533780.1">
    <property type="nucleotide sequence ID" value="NZ_WBOS01000002.1"/>
</dbReference>
<organism evidence="1 2">
    <name type="scientific">Cytobacillus depressus</name>
    <dbReference type="NCBI Taxonomy" id="1602942"/>
    <lineage>
        <taxon>Bacteria</taxon>
        <taxon>Bacillati</taxon>
        <taxon>Bacillota</taxon>
        <taxon>Bacilli</taxon>
        <taxon>Bacillales</taxon>
        <taxon>Bacillaceae</taxon>
        <taxon>Cytobacillus</taxon>
    </lineage>
</organism>
<keyword evidence="2" id="KW-1185">Reference proteome</keyword>
<accession>A0A6L3V6L9</accession>
<name>A0A6L3V6L9_9BACI</name>
<proteinExistence type="predicted"/>
<evidence type="ECO:0000313" key="2">
    <source>
        <dbReference type="Proteomes" id="UP000481030"/>
    </source>
</evidence>
<protein>
    <submittedName>
        <fullName evidence="1">Uncharacterized protein</fullName>
    </submittedName>
</protein>